<organism evidence="6">
    <name type="scientific">Steinernema carpocapsae</name>
    <name type="common">Entomopathogenic nematode</name>
    <dbReference type="NCBI Taxonomy" id="34508"/>
    <lineage>
        <taxon>Eukaryota</taxon>
        <taxon>Metazoa</taxon>
        <taxon>Ecdysozoa</taxon>
        <taxon>Nematoda</taxon>
        <taxon>Chromadorea</taxon>
        <taxon>Rhabditida</taxon>
        <taxon>Tylenchina</taxon>
        <taxon>Panagrolaimomorpha</taxon>
        <taxon>Strongyloidoidea</taxon>
        <taxon>Steinernematidae</taxon>
        <taxon>Steinernema</taxon>
    </lineage>
</organism>
<feature type="transmembrane region" description="Helical" evidence="4">
    <location>
        <begin position="502"/>
        <end position="523"/>
    </location>
</feature>
<dbReference type="AlphaFoldDB" id="A0A4V6A309"/>
<evidence type="ECO:0000313" key="6">
    <source>
        <dbReference type="EMBL" id="TKR81395.1"/>
    </source>
</evidence>
<reference evidence="6" key="3">
    <citation type="journal article" date="2019" name="G3 (Bethesda)">
        <title>Hybrid Assembly of the Genome of the Entomopathogenic Nematode Steinernema carpocapsae Identifies the X-Chromosome.</title>
        <authorList>
            <person name="Serra L."/>
            <person name="Macchietto M."/>
            <person name="Macias-Munoz A."/>
            <person name="McGill C.J."/>
            <person name="Rodriguez I.M."/>
            <person name="Rodriguez B."/>
            <person name="Murad R."/>
            <person name="Mortazavi A."/>
        </authorList>
    </citation>
    <scope>NUCLEOTIDE SEQUENCE</scope>
    <source>
        <strain evidence="6">ALL</strain>
    </source>
</reference>
<reference evidence="6" key="2">
    <citation type="journal article" date="2015" name="Genome Biol.">
        <title>Comparative genomics of Steinernema reveals deeply conserved gene regulatory networks.</title>
        <authorList>
            <person name="Dillman A.R."/>
            <person name="Macchietto M."/>
            <person name="Porter C.F."/>
            <person name="Rogers A."/>
            <person name="Williams B."/>
            <person name="Antoshechkin I."/>
            <person name="Lee M.M."/>
            <person name="Goodwin Z."/>
            <person name="Lu X."/>
            <person name="Lewis E.E."/>
            <person name="Goodrich-Blair H."/>
            <person name="Stock S.P."/>
            <person name="Adams B.J."/>
            <person name="Sternberg P.W."/>
            <person name="Mortazavi A."/>
        </authorList>
    </citation>
    <scope>NUCLEOTIDE SEQUENCE [LARGE SCALE GENOMIC DNA]</scope>
    <source>
        <strain evidence="6">ALL</strain>
    </source>
</reference>
<accession>A0A4V6A309</accession>
<comment type="caution">
    <text evidence="6">The sequence shown here is derived from an EMBL/GenBank/DDBJ whole genome shotgun (WGS) entry which is preliminary data.</text>
</comment>
<evidence type="ECO:0000256" key="3">
    <source>
        <dbReference type="SAM" id="MobiDB-lite"/>
    </source>
</evidence>
<feature type="compositionally biased region" description="Polar residues" evidence="3">
    <location>
        <begin position="18"/>
        <end position="37"/>
    </location>
</feature>
<dbReference type="OrthoDB" id="10040649at2759"/>
<feature type="domain" description="ZP" evidence="5">
    <location>
        <begin position="175"/>
        <end position="435"/>
    </location>
</feature>
<feature type="region of interest" description="Disordered" evidence="3">
    <location>
        <begin position="16"/>
        <end position="39"/>
    </location>
</feature>
<keyword evidence="2" id="KW-1015">Disulfide bond</keyword>
<gene>
    <name evidence="6" type="ORF">L596_015269</name>
</gene>
<keyword evidence="4" id="KW-0472">Membrane</keyword>
<reference evidence="6" key="1">
    <citation type="submission" date="2013-11" db="EMBL/GenBank/DDBJ databases">
        <authorList>
            <person name="Sternberg P."/>
            <person name="Dillman A."/>
            <person name="Macchietto M."/>
        </authorList>
    </citation>
    <scope>NUCLEOTIDE SEQUENCE</scope>
    <source>
        <strain evidence="6">ALL</strain>
    </source>
</reference>
<keyword evidence="4" id="KW-0812">Transmembrane</keyword>
<dbReference type="Pfam" id="PF00100">
    <property type="entry name" value="Zona_pellucida"/>
    <property type="match status" value="1"/>
</dbReference>
<dbReference type="PANTHER" id="PTHR22907:SF54">
    <property type="entry name" value="GH04558P"/>
    <property type="match status" value="1"/>
</dbReference>
<dbReference type="SMART" id="SM00241">
    <property type="entry name" value="ZP"/>
    <property type="match status" value="1"/>
</dbReference>
<dbReference type="InterPro" id="IPR001507">
    <property type="entry name" value="ZP_dom"/>
</dbReference>
<protein>
    <recommendedName>
        <fullName evidence="5">ZP domain-containing protein</fullName>
    </recommendedName>
</protein>
<dbReference type="PROSITE" id="PS51034">
    <property type="entry name" value="ZP_2"/>
    <property type="match status" value="1"/>
</dbReference>
<dbReference type="STRING" id="34508.A0A4V6A309"/>
<evidence type="ECO:0000256" key="4">
    <source>
        <dbReference type="SAM" id="Phobius"/>
    </source>
</evidence>
<evidence type="ECO:0000259" key="5">
    <source>
        <dbReference type="PROSITE" id="PS51034"/>
    </source>
</evidence>
<keyword evidence="4" id="KW-1133">Transmembrane helix</keyword>
<name>A0A4V6A309_STECR</name>
<dbReference type="InterPro" id="IPR042235">
    <property type="entry name" value="ZP-C_dom"/>
</dbReference>
<dbReference type="PANTHER" id="PTHR22907">
    <property type="entry name" value="GH04558P"/>
    <property type="match status" value="1"/>
</dbReference>
<dbReference type="InterPro" id="IPR051962">
    <property type="entry name" value="Cuticlin"/>
</dbReference>
<dbReference type="InterPro" id="IPR055355">
    <property type="entry name" value="ZP-C"/>
</dbReference>
<keyword evidence="1" id="KW-0732">Signal</keyword>
<dbReference type="Gene3D" id="2.60.40.4100">
    <property type="entry name" value="Zona pellucida, ZP-C domain"/>
    <property type="match status" value="1"/>
</dbReference>
<proteinExistence type="predicted"/>
<sequence length="579" mass="64389">MAKKILKCNLSAPIIRNPRSNSVRQPRSPPTSRTLFSPLQAAPSGPIIQLIFKLRCPRPGCTSSGPYNQAGLILRSRANYLSSSWRILDGPDDNNQVGGATGETLKEAVQRGRHQNRRALIVASTPDDRWCATPLHGPFPFFRPFDMSSSKLFLLILLLHFVISVFGDGFVEEVACSADALTVVLNRSDPDITRWLSNSKSQPMVFVQGHRSHAKCGAPLKIEGGKLSYNLTIPYGPDCAVLLADLEPSYRTAETTIALEDVADTDPRKSIRVNHVFCLYQRSVQTIRFNDFFRSSEPAASVGGRPKAKVEMLFKSMDGHDLRTAKIGDMVQFYVALSPDNAYRGISPKECKFSDREDMLSPDAKHLTFVQSSCPVDQLGELMEPLGNINDEIYFSKFRTFRFGNQSTIFAHCTVQVCLDSSECTKKCYNRVKNSNLTTEALHRHRRSPRNAFDERDLAPVDQVKITRGIDILGAEEYKQVALSSSSVEQCLLSPDAITRPIGILIAVLSVVAAVSLVFVFILTRKLRAERKLTDVACYYGAPYGSAYPSVPAPLARHYSTASLHYYDKNWPNQTVDRA</sequence>
<evidence type="ECO:0000256" key="2">
    <source>
        <dbReference type="ARBA" id="ARBA00023157"/>
    </source>
</evidence>
<evidence type="ECO:0000256" key="1">
    <source>
        <dbReference type="ARBA" id="ARBA00022729"/>
    </source>
</evidence>
<dbReference type="EMBL" id="AZBU02000004">
    <property type="protein sequence ID" value="TKR81395.1"/>
    <property type="molecule type" value="Genomic_DNA"/>
</dbReference>